<gene>
    <name evidence="2" type="ORF">A2Y62_01840</name>
</gene>
<dbReference type="Proteomes" id="UP000178943">
    <property type="component" value="Unassembled WGS sequence"/>
</dbReference>
<dbReference type="GO" id="GO:0008757">
    <property type="term" value="F:S-adenosylmethionine-dependent methyltransferase activity"/>
    <property type="evidence" value="ECO:0007669"/>
    <property type="project" value="InterPro"/>
</dbReference>
<organism evidence="2 3">
    <name type="scientific">Candidatus Fischerbacteria bacterium RBG_13_37_8</name>
    <dbReference type="NCBI Taxonomy" id="1817863"/>
    <lineage>
        <taxon>Bacteria</taxon>
        <taxon>Candidatus Fischeribacteriota</taxon>
    </lineage>
</organism>
<dbReference type="InterPro" id="IPR029063">
    <property type="entry name" value="SAM-dependent_MTases_sf"/>
</dbReference>
<evidence type="ECO:0000313" key="2">
    <source>
        <dbReference type="EMBL" id="OGF61546.1"/>
    </source>
</evidence>
<dbReference type="CDD" id="cd02440">
    <property type="entry name" value="AdoMet_MTases"/>
    <property type="match status" value="1"/>
</dbReference>
<sequence length="255" mass="30254">MKNINNMLKSSHKVSLPRWEKAQKWQLAGWKKQNMHKTLYRRFAQWSKSIIKEKMHNSGDDWNLWWANKFNYYELIPQELDNVIELGCGPYTNMRIILQKFKINHVVCSDPLVLHYVTFKGRWLAEAWKERTILIDDHKAEECPFASNYFDLTILINVLDHVHDALLCLRQAIRITKSGGHLIIGQDLTNFEDARRIGDDIGHPIRIDHEMLDRVLLPNFRIDLYKILNREEGRNPNAHYGTYIFTGKKDKYSEY</sequence>
<dbReference type="AlphaFoldDB" id="A0A1F5VDP8"/>
<dbReference type="EMBL" id="MFGW01000193">
    <property type="protein sequence ID" value="OGF61546.1"/>
    <property type="molecule type" value="Genomic_DNA"/>
</dbReference>
<evidence type="ECO:0000313" key="3">
    <source>
        <dbReference type="Proteomes" id="UP000178943"/>
    </source>
</evidence>
<dbReference type="InterPro" id="IPR013216">
    <property type="entry name" value="Methyltransf_11"/>
</dbReference>
<name>A0A1F5VDP8_9BACT</name>
<reference evidence="2 3" key="1">
    <citation type="journal article" date="2016" name="Nat. Commun.">
        <title>Thousands of microbial genomes shed light on interconnected biogeochemical processes in an aquifer system.</title>
        <authorList>
            <person name="Anantharaman K."/>
            <person name="Brown C.T."/>
            <person name="Hug L.A."/>
            <person name="Sharon I."/>
            <person name="Castelle C.J."/>
            <person name="Probst A.J."/>
            <person name="Thomas B.C."/>
            <person name="Singh A."/>
            <person name="Wilkins M.J."/>
            <person name="Karaoz U."/>
            <person name="Brodie E.L."/>
            <person name="Williams K.H."/>
            <person name="Hubbard S.S."/>
            <person name="Banfield J.F."/>
        </authorList>
    </citation>
    <scope>NUCLEOTIDE SEQUENCE [LARGE SCALE GENOMIC DNA]</scope>
</reference>
<protein>
    <recommendedName>
        <fullName evidence="1">Methyltransferase type 11 domain-containing protein</fullName>
    </recommendedName>
</protein>
<dbReference type="Gene3D" id="3.40.50.150">
    <property type="entry name" value="Vaccinia Virus protein VP39"/>
    <property type="match status" value="1"/>
</dbReference>
<dbReference type="STRING" id="1817863.A2Y62_01840"/>
<comment type="caution">
    <text evidence="2">The sequence shown here is derived from an EMBL/GenBank/DDBJ whole genome shotgun (WGS) entry which is preliminary data.</text>
</comment>
<dbReference type="Pfam" id="PF08241">
    <property type="entry name" value="Methyltransf_11"/>
    <property type="match status" value="1"/>
</dbReference>
<proteinExistence type="predicted"/>
<dbReference type="SUPFAM" id="SSF53335">
    <property type="entry name" value="S-adenosyl-L-methionine-dependent methyltransferases"/>
    <property type="match status" value="1"/>
</dbReference>
<evidence type="ECO:0000259" key="1">
    <source>
        <dbReference type="Pfam" id="PF08241"/>
    </source>
</evidence>
<feature type="domain" description="Methyltransferase type 11" evidence="1">
    <location>
        <begin position="85"/>
        <end position="184"/>
    </location>
</feature>
<accession>A0A1F5VDP8</accession>